<dbReference type="Proteomes" id="UP000316213">
    <property type="component" value="Unassembled WGS sequence"/>
</dbReference>
<dbReference type="SUPFAM" id="SSF56601">
    <property type="entry name" value="beta-lactamase/transpeptidase-like"/>
    <property type="match status" value="1"/>
</dbReference>
<evidence type="ECO:0000256" key="1">
    <source>
        <dbReference type="SAM" id="SignalP"/>
    </source>
</evidence>
<dbReference type="InterPro" id="IPR012338">
    <property type="entry name" value="Beta-lactam/transpept-like"/>
</dbReference>
<feature type="domain" description="Beta-lactamase-related" evidence="2">
    <location>
        <begin position="51"/>
        <end position="329"/>
    </location>
</feature>
<gene>
    <name evidence="3" type="ORF">Pla100_03170</name>
</gene>
<feature type="signal peptide" evidence="1">
    <location>
        <begin position="1"/>
        <end position="22"/>
    </location>
</feature>
<protein>
    <submittedName>
        <fullName evidence="3">D-alanyl-D-alanine carboxypeptidase</fullName>
        <ecNumber evidence="3">3.4.16.4</ecNumber>
    </submittedName>
</protein>
<name>A0A5C6AWE9_9BACT</name>
<evidence type="ECO:0000313" key="3">
    <source>
        <dbReference type="EMBL" id="TWU03396.1"/>
    </source>
</evidence>
<accession>A0A5C6AWE9</accession>
<dbReference type="PANTHER" id="PTHR43283">
    <property type="entry name" value="BETA-LACTAMASE-RELATED"/>
    <property type="match status" value="1"/>
</dbReference>
<organism evidence="3 4">
    <name type="scientific">Neorhodopirellula pilleata</name>
    <dbReference type="NCBI Taxonomy" id="2714738"/>
    <lineage>
        <taxon>Bacteria</taxon>
        <taxon>Pseudomonadati</taxon>
        <taxon>Planctomycetota</taxon>
        <taxon>Planctomycetia</taxon>
        <taxon>Pirellulales</taxon>
        <taxon>Pirellulaceae</taxon>
        <taxon>Neorhodopirellula</taxon>
    </lineage>
</organism>
<comment type="caution">
    <text evidence="3">The sequence shown here is derived from an EMBL/GenBank/DDBJ whole genome shotgun (WGS) entry which is preliminary data.</text>
</comment>
<dbReference type="Gene3D" id="3.40.710.10">
    <property type="entry name" value="DD-peptidase/beta-lactamase superfamily"/>
    <property type="match status" value="1"/>
</dbReference>
<dbReference type="InterPro" id="IPR001466">
    <property type="entry name" value="Beta-lactam-related"/>
</dbReference>
<keyword evidence="3" id="KW-0645">Protease</keyword>
<dbReference type="Pfam" id="PF00144">
    <property type="entry name" value="Beta-lactamase"/>
    <property type="match status" value="1"/>
</dbReference>
<proteinExistence type="predicted"/>
<keyword evidence="4" id="KW-1185">Reference proteome</keyword>
<evidence type="ECO:0000259" key="2">
    <source>
        <dbReference type="Pfam" id="PF00144"/>
    </source>
</evidence>
<dbReference type="OrthoDB" id="284523at2"/>
<dbReference type="InterPro" id="IPR050789">
    <property type="entry name" value="Diverse_Enzym_Activities"/>
</dbReference>
<dbReference type="EC" id="3.4.16.4" evidence="3"/>
<reference evidence="3 4" key="1">
    <citation type="submission" date="2019-02" db="EMBL/GenBank/DDBJ databases">
        <title>Deep-cultivation of Planctomycetes and their phenomic and genomic characterization uncovers novel biology.</title>
        <authorList>
            <person name="Wiegand S."/>
            <person name="Jogler M."/>
            <person name="Boedeker C."/>
            <person name="Pinto D."/>
            <person name="Vollmers J."/>
            <person name="Rivas-Marin E."/>
            <person name="Kohn T."/>
            <person name="Peeters S.H."/>
            <person name="Heuer A."/>
            <person name="Rast P."/>
            <person name="Oberbeckmann S."/>
            <person name="Bunk B."/>
            <person name="Jeske O."/>
            <person name="Meyerdierks A."/>
            <person name="Storesund J.E."/>
            <person name="Kallscheuer N."/>
            <person name="Luecker S."/>
            <person name="Lage O.M."/>
            <person name="Pohl T."/>
            <person name="Merkel B.J."/>
            <person name="Hornburger P."/>
            <person name="Mueller R.-W."/>
            <person name="Bruemmer F."/>
            <person name="Labrenz M."/>
            <person name="Spormann A.M."/>
            <person name="Op Den Camp H."/>
            <person name="Overmann J."/>
            <person name="Amann R."/>
            <person name="Jetten M.S.M."/>
            <person name="Mascher T."/>
            <person name="Medema M.H."/>
            <person name="Devos D.P."/>
            <person name="Kaster A.-K."/>
            <person name="Ovreas L."/>
            <person name="Rohde M."/>
            <person name="Galperin M.Y."/>
            <person name="Jogler C."/>
        </authorList>
    </citation>
    <scope>NUCLEOTIDE SEQUENCE [LARGE SCALE GENOMIC DNA]</scope>
    <source>
        <strain evidence="3 4">Pla100</strain>
    </source>
</reference>
<keyword evidence="1" id="KW-0732">Signal</keyword>
<feature type="chain" id="PRO_5023114385" evidence="1">
    <location>
        <begin position="23"/>
        <end position="359"/>
    </location>
</feature>
<dbReference type="PANTHER" id="PTHR43283:SF18">
    <property type="match status" value="1"/>
</dbReference>
<dbReference type="RefSeq" id="WP_146575927.1">
    <property type="nucleotide sequence ID" value="NZ_SJPM01000001.1"/>
</dbReference>
<dbReference type="EMBL" id="SJPM01000001">
    <property type="protein sequence ID" value="TWU03396.1"/>
    <property type="molecule type" value="Genomic_DNA"/>
</dbReference>
<dbReference type="GO" id="GO:0009002">
    <property type="term" value="F:serine-type D-Ala-D-Ala carboxypeptidase activity"/>
    <property type="evidence" value="ECO:0007669"/>
    <property type="project" value="UniProtKB-EC"/>
</dbReference>
<keyword evidence="3" id="KW-0378">Hydrolase</keyword>
<evidence type="ECO:0000313" key="4">
    <source>
        <dbReference type="Proteomes" id="UP000316213"/>
    </source>
</evidence>
<keyword evidence="3" id="KW-0121">Carboxypeptidase</keyword>
<sequence length="359" mass="40493" precursor="true">MSKLLILFASAAWLLFAAVTLALDGKPIEDPEAIEMDGIGDVVRRWIPTEAVGGVGVLVTQNGIVQHQQGYGFVKGRRVTSRTPLRLASITKQYAAMCAAMLIEEGRLDMDAKVSHYLPKLNLPVKGRELYVKDLMWHTSGLANFIEKKEQAAIAKFKQGRGLPHLTNETHAEWLETMDLRRAPGIEHEYTNSGYVLLTRIIEVIAGEPFHEFQQRRIFDVLELNDTTDSERFNGSGNMVTTLVDYAKWDKALWDRDPRLLSEDGYEMIFNQGKFDNGDPIEYGFGWQVRCKDDQLQIAEHGGGGSGTTAARNWIRRHFEDGTTVAFFAQEYPQLNTEARMKFSSELYEAVLKARSATE</sequence>
<dbReference type="AlphaFoldDB" id="A0A5C6AWE9"/>